<organism evidence="1 2">
    <name type="scientific">Acetobacter estunensis</name>
    <dbReference type="NCBI Taxonomy" id="104097"/>
    <lineage>
        <taxon>Bacteria</taxon>
        <taxon>Pseudomonadati</taxon>
        <taxon>Pseudomonadota</taxon>
        <taxon>Alphaproteobacteria</taxon>
        <taxon>Acetobacterales</taxon>
        <taxon>Acetobacteraceae</taxon>
        <taxon>Acetobacter</taxon>
    </lineage>
</organism>
<dbReference type="InterPro" id="IPR036291">
    <property type="entry name" value="NAD(P)-bd_dom_sf"/>
</dbReference>
<reference evidence="1" key="1">
    <citation type="submission" date="2019-11" db="EMBL/GenBank/DDBJ databases">
        <title>Description of new Acetobacter species.</title>
        <authorList>
            <person name="Cleenwerck I."/>
            <person name="Sombolestani A.S."/>
        </authorList>
    </citation>
    <scope>NUCLEOTIDE SEQUENCE</scope>
    <source>
        <strain evidence="1">LMG 1626</strain>
    </source>
</reference>
<gene>
    <name evidence="1" type="ORF">GOB87_03630</name>
</gene>
<dbReference type="PANTHER" id="PTHR24322">
    <property type="entry name" value="PKSB"/>
    <property type="match status" value="1"/>
</dbReference>
<dbReference type="SUPFAM" id="SSF51735">
    <property type="entry name" value="NAD(P)-binding Rossmann-fold domains"/>
    <property type="match status" value="1"/>
</dbReference>
<dbReference type="EMBL" id="WOTH01000004">
    <property type="protein sequence ID" value="NHO53053.1"/>
    <property type="molecule type" value="Genomic_DNA"/>
</dbReference>
<keyword evidence="2" id="KW-1185">Reference proteome</keyword>
<dbReference type="Proteomes" id="UP000597459">
    <property type="component" value="Unassembled WGS sequence"/>
</dbReference>
<evidence type="ECO:0000313" key="2">
    <source>
        <dbReference type="Proteomes" id="UP000597459"/>
    </source>
</evidence>
<accession>A0A967B547</accession>
<sequence length="270" mass="28017">MKANTLLITGAASGLGRALALRHARPGVTLTLIDCNATGLEDTAALAVEAGAKAVTHVLDVSEAAPMEAAVRGAGPLDLVIACAGITGGTHRRGSEVAATESAFQVRRMVAVNLDGVLNTVLPAIDVMRAQTPDAKGVRGRIAAIASVAGVVSFPGTPSYCATKAAVDRFMVATGGNLKQEGVLLSSVVCSFIDTPMVAGNTFHMPGLTRTEKAVDRIVTGLARNERRIVFPRWIVAGSRFMDLLPPSLAELYYLRQSAGQAGTMPEVTP</sequence>
<evidence type="ECO:0000313" key="1">
    <source>
        <dbReference type="EMBL" id="NHO53053.1"/>
    </source>
</evidence>
<dbReference type="RefSeq" id="WP_166313186.1">
    <property type="nucleotide sequence ID" value="NZ_WOTH01000004.1"/>
</dbReference>
<dbReference type="InterPro" id="IPR020904">
    <property type="entry name" value="Sc_DH/Rdtase_CS"/>
</dbReference>
<dbReference type="Gene3D" id="3.40.50.720">
    <property type="entry name" value="NAD(P)-binding Rossmann-like Domain"/>
    <property type="match status" value="1"/>
</dbReference>
<dbReference type="PROSITE" id="PS00061">
    <property type="entry name" value="ADH_SHORT"/>
    <property type="match status" value="1"/>
</dbReference>
<protein>
    <submittedName>
        <fullName evidence="1">SDR family NAD(P)-dependent oxidoreductase</fullName>
    </submittedName>
</protein>
<comment type="caution">
    <text evidence="1">The sequence shown here is derived from an EMBL/GenBank/DDBJ whole genome shotgun (WGS) entry which is preliminary data.</text>
</comment>
<dbReference type="GO" id="GO:0016616">
    <property type="term" value="F:oxidoreductase activity, acting on the CH-OH group of donors, NAD or NADP as acceptor"/>
    <property type="evidence" value="ECO:0007669"/>
    <property type="project" value="TreeGrafter"/>
</dbReference>
<dbReference type="AlphaFoldDB" id="A0A967B547"/>
<dbReference type="PANTHER" id="PTHR24322:SF748">
    <property type="entry name" value="FI23927P1-RELATED"/>
    <property type="match status" value="1"/>
</dbReference>
<dbReference type="Pfam" id="PF00106">
    <property type="entry name" value="adh_short"/>
    <property type="match status" value="1"/>
</dbReference>
<proteinExistence type="predicted"/>
<dbReference type="GO" id="GO:0005811">
    <property type="term" value="C:lipid droplet"/>
    <property type="evidence" value="ECO:0007669"/>
    <property type="project" value="TreeGrafter"/>
</dbReference>
<dbReference type="PRINTS" id="PR00081">
    <property type="entry name" value="GDHRDH"/>
</dbReference>
<name>A0A967B547_9PROT</name>
<dbReference type="InterPro" id="IPR002347">
    <property type="entry name" value="SDR_fam"/>
</dbReference>